<dbReference type="SUPFAM" id="SSF52540">
    <property type="entry name" value="P-loop containing nucleoside triphosphate hydrolases"/>
    <property type="match status" value="1"/>
</dbReference>
<comment type="caution">
    <text evidence="18">The sequence shown here is derived from an EMBL/GenBank/DDBJ whole genome shotgun (WGS) entry which is preliminary data.</text>
</comment>
<keyword evidence="12 15" id="KW-0472">Membrane</keyword>
<evidence type="ECO:0000256" key="7">
    <source>
        <dbReference type="ARBA" id="ARBA00022692"/>
    </source>
</evidence>
<evidence type="ECO:0000256" key="4">
    <source>
        <dbReference type="ARBA" id="ARBA00011903"/>
    </source>
</evidence>
<comment type="similarity">
    <text evidence="2">Belongs to the CpsC/CapA family.</text>
</comment>
<dbReference type="FunFam" id="3.40.50.300:FF:000527">
    <property type="entry name" value="Tyrosine-protein kinase etk"/>
    <property type="match status" value="1"/>
</dbReference>
<evidence type="ECO:0000259" key="17">
    <source>
        <dbReference type="Pfam" id="PF13807"/>
    </source>
</evidence>
<keyword evidence="19" id="KW-1185">Reference proteome</keyword>
<comment type="similarity">
    <text evidence="3">Belongs to the CpsD/CapB family.</text>
</comment>
<dbReference type="InterPro" id="IPR005702">
    <property type="entry name" value="Wzc-like_C"/>
</dbReference>
<evidence type="ECO:0000256" key="9">
    <source>
        <dbReference type="ARBA" id="ARBA00022777"/>
    </source>
</evidence>
<dbReference type="InterPro" id="IPR050445">
    <property type="entry name" value="Bact_polysacc_biosynth/exp"/>
</dbReference>
<keyword evidence="9" id="KW-0418">Kinase</keyword>
<evidence type="ECO:0000256" key="1">
    <source>
        <dbReference type="ARBA" id="ARBA00004651"/>
    </source>
</evidence>
<dbReference type="GO" id="GO:0005524">
    <property type="term" value="F:ATP binding"/>
    <property type="evidence" value="ECO:0007669"/>
    <property type="project" value="UniProtKB-KW"/>
</dbReference>
<dbReference type="NCBIfam" id="TIGR01007">
    <property type="entry name" value="eps_fam"/>
    <property type="match status" value="1"/>
</dbReference>
<keyword evidence="8" id="KW-0547">Nucleotide-binding</keyword>
<keyword evidence="11 15" id="KW-1133">Transmembrane helix</keyword>
<dbReference type="PANTHER" id="PTHR32309:SF13">
    <property type="entry name" value="FERRIC ENTEROBACTIN TRANSPORT PROTEIN FEPE"/>
    <property type="match status" value="1"/>
</dbReference>
<evidence type="ECO:0000256" key="14">
    <source>
        <dbReference type="ARBA" id="ARBA00051245"/>
    </source>
</evidence>
<evidence type="ECO:0000256" key="8">
    <source>
        <dbReference type="ARBA" id="ARBA00022741"/>
    </source>
</evidence>
<dbReference type="Pfam" id="PF10609">
    <property type="entry name" value="ParA"/>
    <property type="match status" value="1"/>
</dbReference>
<evidence type="ECO:0000313" key="19">
    <source>
        <dbReference type="Proteomes" id="UP000275456"/>
    </source>
</evidence>
<gene>
    <name evidence="18" type="ORF">EDD26_1633</name>
</gene>
<keyword evidence="13" id="KW-0829">Tyrosine-protein kinase</keyword>
<organism evidence="18 19">
    <name type="scientific">Agrococcus jenensis</name>
    <dbReference type="NCBI Taxonomy" id="46353"/>
    <lineage>
        <taxon>Bacteria</taxon>
        <taxon>Bacillati</taxon>
        <taxon>Actinomycetota</taxon>
        <taxon>Actinomycetes</taxon>
        <taxon>Micrococcales</taxon>
        <taxon>Microbacteriaceae</taxon>
        <taxon>Agrococcus</taxon>
    </lineage>
</organism>
<evidence type="ECO:0000256" key="15">
    <source>
        <dbReference type="SAM" id="Phobius"/>
    </source>
</evidence>
<feature type="domain" description="Tyrosine-protein kinase G-rich" evidence="17">
    <location>
        <begin position="157"/>
        <end position="195"/>
    </location>
</feature>
<comment type="catalytic activity">
    <reaction evidence="14">
        <text>L-tyrosyl-[protein] + ATP = O-phospho-L-tyrosyl-[protein] + ADP + H(+)</text>
        <dbReference type="Rhea" id="RHEA:10596"/>
        <dbReference type="Rhea" id="RHEA-COMP:10136"/>
        <dbReference type="Rhea" id="RHEA-COMP:20101"/>
        <dbReference type="ChEBI" id="CHEBI:15378"/>
        <dbReference type="ChEBI" id="CHEBI:30616"/>
        <dbReference type="ChEBI" id="CHEBI:46858"/>
        <dbReference type="ChEBI" id="CHEBI:61978"/>
        <dbReference type="ChEBI" id="CHEBI:456216"/>
        <dbReference type="EC" id="2.7.10.2"/>
    </reaction>
</comment>
<dbReference type="InterPro" id="IPR032807">
    <property type="entry name" value="GNVR"/>
</dbReference>
<dbReference type="EC" id="2.7.10.2" evidence="4"/>
<dbReference type="GO" id="GO:0042802">
    <property type="term" value="F:identical protein binding"/>
    <property type="evidence" value="ECO:0007669"/>
    <property type="project" value="UniProtKB-ARBA"/>
</dbReference>
<dbReference type="Proteomes" id="UP000275456">
    <property type="component" value="Unassembled WGS sequence"/>
</dbReference>
<dbReference type="PANTHER" id="PTHR32309">
    <property type="entry name" value="TYROSINE-PROTEIN KINASE"/>
    <property type="match status" value="1"/>
</dbReference>
<dbReference type="InterPro" id="IPR033756">
    <property type="entry name" value="YlxH/NBP35"/>
</dbReference>
<dbReference type="InterPro" id="IPR003856">
    <property type="entry name" value="LPS_length_determ_N"/>
</dbReference>
<evidence type="ECO:0000256" key="11">
    <source>
        <dbReference type="ARBA" id="ARBA00022989"/>
    </source>
</evidence>
<evidence type="ECO:0000256" key="10">
    <source>
        <dbReference type="ARBA" id="ARBA00022840"/>
    </source>
</evidence>
<evidence type="ECO:0000256" key="12">
    <source>
        <dbReference type="ARBA" id="ARBA00023136"/>
    </source>
</evidence>
<dbReference type="RefSeq" id="WP_123697258.1">
    <property type="nucleotide sequence ID" value="NZ_RKHJ01000001.1"/>
</dbReference>
<dbReference type="GO" id="GO:0005886">
    <property type="term" value="C:plasma membrane"/>
    <property type="evidence" value="ECO:0007669"/>
    <property type="project" value="UniProtKB-SubCell"/>
</dbReference>
<sequence>MELSDYLRVVRKNVILLLALMLAGVGVGALIATVQQPSYSAQTQVFVSTQGGGSSAELVQGNSFTLSRVKTYASLATSQDVLERVIADLGLTLDSQTLAESVAASPVLDTTIIEINAVDEDPALAARIADAVAASLATTVAEIESPGEGGSPVQLTTVERATVPQTPVSPRPMLNVALGALLGLALGIAIALLREVLDTRIRDERGLKLVTELPVVGSMTFDPKAKQRPLVVHSDPLSPRSEAYRTLRTNLQFVEVDGRSRTFVVTSSTPSEGKSSTAANLALALADAGETVILIDADLRKPKVAEYMNIDGSVGLTDVLIGRAELVDAVQMWGESSLYVLPSGQIPPNPSELLGSKSMQALITQLETEFDWVLFDAPPLLPVTDAAVLSRNTAGAIMVVASGRATRHQLDVALGMLENVDAPVAGVVLTMLPAKAANAYGAYGAYGEGYALSKTKTKPKAKAKARG</sequence>
<name>A0A3N2AT99_9MICO</name>
<reference evidence="18 19" key="1">
    <citation type="submission" date="2018-11" db="EMBL/GenBank/DDBJ databases">
        <title>Sequencing the genomes of 1000 actinobacteria strains.</title>
        <authorList>
            <person name="Klenk H.-P."/>
        </authorList>
    </citation>
    <scope>NUCLEOTIDE SEQUENCE [LARGE SCALE GENOMIC DNA]</scope>
    <source>
        <strain evidence="18 19">DSM 9580</strain>
    </source>
</reference>
<keyword evidence="7 15" id="KW-0812">Transmembrane</keyword>
<dbReference type="AlphaFoldDB" id="A0A3N2AT99"/>
<dbReference type="InterPro" id="IPR027417">
    <property type="entry name" value="P-loop_NTPase"/>
</dbReference>
<protein>
    <recommendedName>
        <fullName evidence="4">non-specific protein-tyrosine kinase</fullName>
        <ecNumber evidence="4">2.7.10.2</ecNumber>
    </recommendedName>
</protein>
<dbReference type="Gene3D" id="3.40.50.300">
    <property type="entry name" value="P-loop containing nucleotide triphosphate hydrolases"/>
    <property type="match status" value="1"/>
</dbReference>
<evidence type="ECO:0000256" key="13">
    <source>
        <dbReference type="ARBA" id="ARBA00023137"/>
    </source>
</evidence>
<evidence type="ECO:0000256" key="3">
    <source>
        <dbReference type="ARBA" id="ARBA00007316"/>
    </source>
</evidence>
<dbReference type="Pfam" id="PF02706">
    <property type="entry name" value="Wzz"/>
    <property type="match status" value="1"/>
</dbReference>
<evidence type="ECO:0000256" key="2">
    <source>
        <dbReference type="ARBA" id="ARBA00006683"/>
    </source>
</evidence>
<keyword evidence="10" id="KW-0067">ATP-binding</keyword>
<feature type="domain" description="Polysaccharide chain length determinant N-terminal" evidence="16">
    <location>
        <begin position="2"/>
        <end position="89"/>
    </location>
</feature>
<evidence type="ECO:0000313" key="18">
    <source>
        <dbReference type="EMBL" id="ROR66251.1"/>
    </source>
</evidence>
<proteinExistence type="inferred from homology"/>
<dbReference type="CDD" id="cd05387">
    <property type="entry name" value="BY-kinase"/>
    <property type="match status" value="1"/>
</dbReference>
<dbReference type="Pfam" id="PF13807">
    <property type="entry name" value="GNVR"/>
    <property type="match status" value="1"/>
</dbReference>
<feature type="transmembrane region" description="Helical" evidence="15">
    <location>
        <begin position="173"/>
        <end position="193"/>
    </location>
</feature>
<keyword evidence="5" id="KW-1003">Cell membrane</keyword>
<accession>A0A3N2AT99</accession>
<dbReference type="EMBL" id="RKHJ01000001">
    <property type="protein sequence ID" value="ROR66251.1"/>
    <property type="molecule type" value="Genomic_DNA"/>
</dbReference>
<evidence type="ECO:0000259" key="16">
    <source>
        <dbReference type="Pfam" id="PF02706"/>
    </source>
</evidence>
<keyword evidence="6" id="KW-0808">Transferase</keyword>
<comment type="subcellular location">
    <subcellularLocation>
        <location evidence="1">Cell membrane</location>
        <topology evidence="1">Multi-pass membrane protein</topology>
    </subcellularLocation>
</comment>
<evidence type="ECO:0000256" key="6">
    <source>
        <dbReference type="ARBA" id="ARBA00022679"/>
    </source>
</evidence>
<dbReference type="OrthoDB" id="9812433at2"/>
<evidence type="ECO:0000256" key="5">
    <source>
        <dbReference type="ARBA" id="ARBA00022475"/>
    </source>
</evidence>
<dbReference type="GO" id="GO:0004715">
    <property type="term" value="F:non-membrane spanning protein tyrosine kinase activity"/>
    <property type="evidence" value="ECO:0007669"/>
    <property type="project" value="UniProtKB-EC"/>
</dbReference>